<keyword evidence="3" id="KW-0732">Signal</keyword>
<dbReference type="AlphaFoldDB" id="A0A1H1B2K8"/>
<feature type="compositionally biased region" description="Basic and acidic residues" evidence="1">
    <location>
        <begin position="359"/>
        <end position="379"/>
    </location>
</feature>
<feature type="compositionally biased region" description="Low complexity" evidence="1">
    <location>
        <begin position="74"/>
        <end position="92"/>
    </location>
</feature>
<feature type="compositionally biased region" description="Basic and acidic residues" evidence="1">
    <location>
        <begin position="437"/>
        <end position="448"/>
    </location>
</feature>
<feature type="compositionally biased region" description="Pro residues" evidence="1">
    <location>
        <begin position="115"/>
        <end position="131"/>
    </location>
</feature>
<reference evidence="4 5" key="1">
    <citation type="submission" date="2016-10" db="EMBL/GenBank/DDBJ databases">
        <authorList>
            <person name="de Groot N.N."/>
        </authorList>
    </citation>
    <scope>NUCLEOTIDE SEQUENCE [LARGE SCALE GENOMIC DNA]</scope>
    <source>
        <strain evidence="4 5">DSM 43794</strain>
    </source>
</reference>
<sequence length="489" mass="49788">MAKRGQTAAVSALVLTLGMSGVGVVAAAPFMGTSANAASGHAAVVRAIPSELGPSDNVGFEEPPPEVEVTVTVTATPEPEPSEVTTTVTVTPTPTPTPTPKRSSEPSPSRTQEPVQPPPATQEIQPPPPVQPTTEEPSVQPTTEEPSIQLPPAETATPADTVPTEEASASEEVPVELREAAPEYDQRRVSWQLSIPALVLVLLALAAVLVFEGRLRRLAHAAAVRKAGPRARRSGGGETTYYAYPAGAGYSSSVYPQAGYVPVNYAGGTAYAPIISLVPVHTYPAGYPQGYPAGAGLGHVPGQGGVAPHAPYTESPSAGPRPSQTGDGQSQQTGEGRPPSEEKPPTPAPCDASAPVTPPKDRPSQTAEKDGPVADRPETDESSGDGPGAGSSGADESSGDGPGAGGSGADESSGDGPGAGGSEADEQSGDKPAAGEPGEKKTEAERGTRSYFEPFIKPEPPTLIMPPVRPESAPDPENPKSISPWERPG</sequence>
<evidence type="ECO:0000256" key="1">
    <source>
        <dbReference type="SAM" id="MobiDB-lite"/>
    </source>
</evidence>
<feature type="compositionally biased region" description="Pro residues" evidence="1">
    <location>
        <begin position="457"/>
        <end position="469"/>
    </location>
</feature>
<feature type="region of interest" description="Disordered" evidence="1">
    <location>
        <begin position="74"/>
        <end position="175"/>
    </location>
</feature>
<accession>A0A1H1B2K8</accession>
<feature type="compositionally biased region" description="Low complexity" evidence="1">
    <location>
        <begin position="323"/>
        <end position="336"/>
    </location>
</feature>
<dbReference type="STRING" id="35622.SAMN04489764_0770"/>
<dbReference type="EMBL" id="FNKK01000002">
    <property type="protein sequence ID" value="SDQ46178.1"/>
    <property type="molecule type" value="Genomic_DNA"/>
</dbReference>
<keyword evidence="2" id="KW-0812">Transmembrane</keyword>
<feature type="signal peptide" evidence="3">
    <location>
        <begin position="1"/>
        <end position="27"/>
    </location>
</feature>
<keyword evidence="2" id="KW-1133">Transmembrane helix</keyword>
<name>A0A1H1B2K8_9ACTN</name>
<organism evidence="4 5">
    <name type="scientific">Thermostaphylospora chromogena</name>
    <dbReference type="NCBI Taxonomy" id="35622"/>
    <lineage>
        <taxon>Bacteria</taxon>
        <taxon>Bacillati</taxon>
        <taxon>Actinomycetota</taxon>
        <taxon>Actinomycetes</taxon>
        <taxon>Streptosporangiales</taxon>
        <taxon>Thermomonosporaceae</taxon>
        <taxon>Thermostaphylospora</taxon>
    </lineage>
</organism>
<dbReference type="RefSeq" id="WP_165634696.1">
    <property type="nucleotide sequence ID" value="NZ_FNKK01000002.1"/>
</dbReference>
<dbReference type="Proteomes" id="UP000217103">
    <property type="component" value="Unassembled WGS sequence"/>
</dbReference>
<feature type="chain" id="PRO_5039046410" evidence="3">
    <location>
        <begin position="28"/>
        <end position="489"/>
    </location>
</feature>
<protein>
    <submittedName>
        <fullName evidence="4">Uncharacterized protein</fullName>
    </submittedName>
</protein>
<keyword evidence="5" id="KW-1185">Reference proteome</keyword>
<proteinExistence type="predicted"/>
<gene>
    <name evidence="4" type="ORF">SAMN04489764_0770</name>
</gene>
<evidence type="ECO:0000256" key="2">
    <source>
        <dbReference type="SAM" id="Phobius"/>
    </source>
</evidence>
<evidence type="ECO:0000256" key="3">
    <source>
        <dbReference type="SAM" id="SignalP"/>
    </source>
</evidence>
<evidence type="ECO:0000313" key="4">
    <source>
        <dbReference type="EMBL" id="SDQ46178.1"/>
    </source>
</evidence>
<evidence type="ECO:0000313" key="5">
    <source>
        <dbReference type="Proteomes" id="UP000217103"/>
    </source>
</evidence>
<feature type="region of interest" description="Disordered" evidence="1">
    <location>
        <begin position="299"/>
        <end position="489"/>
    </location>
</feature>
<keyword evidence="2" id="KW-0472">Membrane</keyword>
<feature type="compositionally biased region" description="Low complexity" evidence="1">
    <location>
        <begin position="161"/>
        <end position="172"/>
    </location>
</feature>
<feature type="transmembrane region" description="Helical" evidence="2">
    <location>
        <begin position="191"/>
        <end position="211"/>
    </location>
</feature>